<dbReference type="InterPro" id="IPR006076">
    <property type="entry name" value="FAD-dep_OxRdtase"/>
</dbReference>
<name>A0A1G7TY78_9RHOB</name>
<dbReference type="GO" id="GO:0005737">
    <property type="term" value="C:cytoplasm"/>
    <property type="evidence" value="ECO:0007669"/>
    <property type="project" value="TreeGrafter"/>
</dbReference>
<organism evidence="4 5">
    <name type="scientific">Celeribacter baekdonensis</name>
    <dbReference type="NCBI Taxonomy" id="875171"/>
    <lineage>
        <taxon>Bacteria</taxon>
        <taxon>Pseudomonadati</taxon>
        <taxon>Pseudomonadota</taxon>
        <taxon>Alphaproteobacteria</taxon>
        <taxon>Rhodobacterales</taxon>
        <taxon>Roseobacteraceae</taxon>
        <taxon>Celeribacter</taxon>
    </lineage>
</organism>
<feature type="domain" description="FAD dependent oxidoreductase" evidence="3">
    <location>
        <begin position="20"/>
        <end position="412"/>
    </location>
</feature>
<keyword evidence="2" id="KW-0560">Oxidoreductase</keyword>
<sequence>MAPKTAPVQTATEAPQTTSVVIIGGGIVGLTAALTLAERGVSVTVLEKGRVAGEQSSRNLGWIRKTSRAPKDVPMSLASDALWATMAQRTGVDVGYRQEGILFAAKTEAEMEMHRAWLASVAEYNLDSRMVTDQEIAELVPGGGTSWAGGIYTPSDGYAEPTIAPIAIANAAVAKGAVIVDHCAVRTVIRSAGKVSGVRTEKGEISCDHVILAAGLWSRKFLGNMGVSFPTLPLVCYAIRTAPIEGPTHIAVGTPDMSFRKRMDGGFTVCQRGAVGSPLVLDHALLGMKYLPMFKHGRNMLRISLGREFIEDLKLARRWSPDRISPFEKLRTMDPRVNAGINAEAIANIKTYWPAFAEIKSEEEWGGTMDITPDSLPVIGGIDGIDGLTLATGFSGHGFGTSPAAGQLAADLVMGVSPIIDPSPYRFDRF</sequence>
<proteinExistence type="inferred from homology"/>
<dbReference type="Proteomes" id="UP000182284">
    <property type="component" value="Unassembled WGS sequence"/>
</dbReference>
<dbReference type="GO" id="GO:0008718">
    <property type="term" value="F:D-amino-acid dehydrogenase activity"/>
    <property type="evidence" value="ECO:0007669"/>
    <property type="project" value="TreeGrafter"/>
</dbReference>
<dbReference type="AlphaFoldDB" id="A0A1G7TY78"/>
<dbReference type="PANTHER" id="PTHR13847:SF280">
    <property type="entry name" value="D-AMINO ACID DEHYDROGENASE"/>
    <property type="match status" value="1"/>
</dbReference>
<dbReference type="RefSeq" id="WP_074647267.1">
    <property type="nucleotide sequence ID" value="NZ_FNBL01000019.1"/>
</dbReference>
<dbReference type="Gene3D" id="3.30.9.10">
    <property type="entry name" value="D-Amino Acid Oxidase, subunit A, domain 2"/>
    <property type="match status" value="2"/>
</dbReference>
<dbReference type="Gene3D" id="3.50.50.60">
    <property type="entry name" value="FAD/NAD(P)-binding domain"/>
    <property type="match status" value="2"/>
</dbReference>
<dbReference type="SUPFAM" id="SSF51905">
    <property type="entry name" value="FAD/NAD(P)-binding domain"/>
    <property type="match status" value="1"/>
</dbReference>
<dbReference type="GO" id="GO:0005886">
    <property type="term" value="C:plasma membrane"/>
    <property type="evidence" value="ECO:0007669"/>
    <property type="project" value="TreeGrafter"/>
</dbReference>
<gene>
    <name evidence="4" type="ORF">SAMN04488117_11912</name>
</gene>
<evidence type="ECO:0000256" key="2">
    <source>
        <dbReference type="ARBA" id="ARBA00023002"/>
    </source>
</evidence>
<dbReference type="InterPro" id="IPR036188">
    <property type="entry name" value="FAD/NAD-bd_sf"/>
</dbReference>
<evidence type="ECO:0000259" key="3">
    <source>
        <dbReference type="Pfam" id="PF01266"/>
    </source>
</evidence>
<evidence type="ECO:0000256" key="1">
    <source>
        <dbReference type="ARBA" id="ARBA00009410"/>
    </source>
</evidence>
<evidence type="ECO:0000313" key="5">
    <source>
        <dbReference type="Proteomes" id="UP000182284"/>
    </source>
</evidence>
<dbReference type="EMBL" id="FNBL01000019">
    <property type="protein sequence ID" value="SDG40236.1"/>
    <property type="molecule type" value="Genomic_DNA"/>
</dbReference>
<comment type="similarity">
    <text evidence="1">Belongs to the DadA oxidoreductase family.</text>
</comment>
<dbReference type="OrthoDB" id="9787190at2"/>
<accession>A0A1G7TY78</accession>
<dbReference type="Pfam" id="PF01266">
    <property type="entry name" value="DAO"/>
    <property type="match status" value="1"/>
</dbReference>
<reference evidence="4 5" key="1">
    <citation type="submission" date="2016-10" db="EMBL/GenBank/DDBJ databases">
        <authorList>
            <person name="de Groot N.N."/>
        </authorList>
    </citation>
    <scope>NUCLEOTIDE SEQUENCE [LARGE SCALE GENOMIC DNA]</scope>
    <source>
        <strain evidence="4 5">DSM 27375</strain>
    </source>
</reference>
<dbReference type="GO" id="GO:0055130">
    <property type="term" value="P:D-alanine catabolic process"/>
    <property type="evidence" value="ECO:0007669"/>
    <property type="project" value="TreeGrafter"/>
</dbReference>
<protein>
    <submittedName>
        <fullName evidence="4">Glycine/D-amino acid oxidase</fullName>
    </submittedName>
</protein>
<evidence type="ECO:0000313" key="4">
    <source>
        <dbReference type="EMBL" id="SDG40236.1"/>
    </source>
</evidence>
<dbReference type="PANTHER" id="PTHR13847">
    <property type="entry name" value="SARCOSINE DEHYDROGENASE-RELATED"/>
    <property type="match status" value="1"/>
</dbReference>